<dbReference type="InterPro" id="IPR029058">
    <property type="entry name" value="AB_hydrolase_fold"/>
</dbReference>
<feature type="chain" id="PRO_5044992574" description="Carboxypeptidase" evidence="7">
    <location>
        <begin position="19"/>
        <end position="502"/>
    </location>
</feature>
<dbReference type="PANTHER" id="PTHR11802">
    <property type="entry name" value="SERINE PROTEASE FAMILY S10 SERINE CARBOXYPEPTIDASE"/>
    <property type="match status" value="1"/>
</dbReference>
<dbReference type="InterPro" id="IPR033124">
    <property type="entry name" value="Ser_caboxypep_his_AS"/>
</dbReference>
<keyword evidence="6" id="KW-0325">Glycoprotein</keyword>
<keyword evidence="5 7" id="KW-0378">Hydrolase</keyword>
<sequence>MLLLLSLRLFVLLYTVNGDIQHAFKTHGSKTHLTTFSSAFENYDTGLFTAIGDLNLLSTETSTTLKHPLFPTYSVRVKKSTDFCDGTVNAYTGYIDIEARHIFFYFFESRNEPDKDDVIFWTNGGPACSSSMGLFMELGPCRVQDVNTTKFNPYAWNEKANVFFVDQPVGAGFSYADHGETVSTTEEAAEDIAAFVAIFFQHFIKFAGRGLHLAGESYGGRFIPVFASKIYDQNSHLVEAGFTAINLTSIMIGNGCVDQSTLFRAYYEIQCTNASISPINSISNCVQMRQLVPRCEKWYKESCYDMMDAIACRAAFSYCYDTLETFFATTRRNPYDISKYCEGEHDDTLCYPITKEITAFLNRLDIRETLGVDSLVGNFTPCNMHVVARFGANLDQLFPTQYYIAALLERGVRALVYVGANDLVCSWVGNNRMTLEMDWTGKNIFNAQDLREWRFNGAAVGLTRRAGPLTFATIYGAGHMVPYDKPEASLELVKRWLAGDDL</sequence>
<evidence type="ECO:0000256" key="5">
    <source>
        <dbReference type="ARBA" id="ARBA00022801"/>
    </source>
</evidence>
<comment type="similarity">
    <text evidence="1 7">Belongs to the peptidase S10 family.</text>
</comment>
<accession>A0ABP1DZA8</accession>
<keyword evidence="3 7" id="KW-0645">Protease</keyword>
<name>A0ABP1DZA8_9APHY</name>
<evidence type="ECO:0000313" key="9">
    <source>
        <dbReference type="Proteomes" id="UP001497453"/>
    </source>
</evidence>
<evidence type="ECO:0000256" key="6">
    <source>
        <dbReference type="ARBA" id="ARBA00023180"/>
    </source>
</evidence>
<evidence type="ECO:0000256" key="1">
    <source>
        <dbReference type="ARBA" id="ARBA00009431"/>
    </source>
</evidence>
<dbReference type="Proteomes" id="UP001497453">
    <property type="component" value="Chromosome 7"/>
</dbReference>
<keyword evidence="2 7" id="KW-0121">Carboxypeptidase</keyword>
<dbReference type="PRINTS" id="PR00724">
    <property type="entry name" value="CRBOXYPTASEC"/>
</dbReference>
<evidence type="ECO:0000313" key="8">
    <source>
        <dbReference type="EMBL" id="CAL1712348.1"/>
    </source>
</evidence>
<dbReference type="Pfam" id="PF00450">
    <property type="entry name" value="Peptidase_S10"/>
    <property type="match status" value="1"/>
</dbReference>
<evidence type="ECO:0000256" key="3">
    <source>
        <dbReference type="ARBA" id="ARBA00022670"/>
    </source>
</evidence>
<dbReference type="SUPFAM" id="SSF53474">
    <property type="entry name" value="alpha/beta-Hydrolases"/>
    <property type="match status" value="1"/>
</dbReference>
<evidence type="ECO:0000256" key="4">
    <source>
        <dbReference type="ARBA" id="ARBA00022729"/>
    </source>
</evidence>
<dbReference type="EMBL" id="OZ037950">
    <property type="protein sequence ID" value="CAL1712348.1"/>
    <property type="molecule type" value="Genomic_DNA"/>
</dbReference>
<keyword evidence="4 7" id="KW-0732">Signal</keyword>
<dbReference type="Gene3D" id="1.10.287.410">
    <property type="match status" value="1"/>
</dbReference>
<keyword evidence="9" id="KW-1185">Reference proteome</keyword>
<feature type="signal peptide" evidence="7">
    <location>
        <begin position="1"/>
        <end position="18"/>
    </location>
</feature>
<organism evidence="8 9">
    <name type="scientific">Somion occarium</name>
    <dbReference type="NCBI Taxonomy" id="3059160"/>
    <lineage>
        <taxon>Eukaryota</taxon>
        <taxon>Fungi</taxon>
        <taxon>Dikarya</taxon>
        <taxon>Basidiomycota</taxon>
        <taxon>Agaricomycotina</taxon>
        <taxon>Agaricomycetes</taxon>
        <taxon>Polyporales</taxon>
        <taxon>Cerrenaceae</taxon>
        <taxon>Somion</taxon>
    </lineage>
</organism>
<reference evidence="9" key="1">
    <citation type="submission" date="2024-04" db="EMBL/GenBank/DDBJ databases">
        <authorList>
            <person name="Shaw F."/>
            <person name="Minotto A."/>
        </authorList>
    </citation>
    <scope>NUCLEOTIDE SEQUENCE [LARGE SCALE GENOMIC DNA]</scope>
</reference>
<evidence type="ECO:0000256" key="2">
    <source>
        <dbReference type="ARBA" id="ARBA00022645"/>
    </source>
</evidence>
<dbReference type="PANTHER" id="PTHR11802:SF113">
    <property type="entry name" value="SERINE CARBOXYPEPTIDASE CTSA-4.1"/>
    <property type="match status" value="1"/>
</dbReference>
<dbReference type="InterPro" id="IPR018202">
    <property type="entry name" value="Ser_caboxypep_ser_AS"/>
</dbReference>
<dbReference type="EC" id="3.4.16.-" evidence="7"/>
<proteinExistence type="inferred from homology"/>
<gene>
    <name evidence="8" type="ORF">GFSPODELE1_LOCUS8788</name>
</gene>
<dbReference type="Gene3D" id="3.40.50.1820">
    <property type="entry name" value="alpha/beta hydrolase"/>
    <property type="match status" value="1"/>
</dbReference>
<dbReference type="PROSITE" id="PS00131">
    <property type="entry name" value="CARBOXYPEPT_SER_SER"/>
    <property type="match status" value="1"/>
</dbReference>
<protein>
    <recommendedName>
        <fullName evidence="7">Carboxypeptidase</fullName>
        <ecNumber evidence="7">3.4.16.-</ecNumber>
    </recommendedName>
</protein>
<dbReference type="PROSITE" id="PS00560">
    <property type="entry name" value="CARBOXYPEPT_SER_HIS"/>
    <property type="match status" value="1"/>
</dbReference>
<evidence type="ECO:0000256" key="7">
    <source>
        <dbReference type="RuleBase" id="RU361156"/>
    </source>
</evidence>
<dbReference type="InterPro" id="IPR001563">
    <property type="entry name" value="Peptidase_S10"/>
</dbReference>